<gene>
    <name evidence="8" type="ORF">SAMN02745202_00587</name>
</gene>
<feature type="domain" description="GtrA/DPMS transmembrane" evidence="7">
    <location>
        <begin position="20"/>
        <end position="133"/>
    </location>
</feature>
<name>A0A1T4M0Z9_9BACT</name>
<evidence type="ECO:0000256" key="4">
    <source>
        <dbReference type="ARBA" id="ARBA00022989"/>
    </source>
</evidence>
<dbReference type="Proteomes" id="UP000190065">
    <property type="component" value="Unassembled WGS sequence"/>
</dbReference>
<evidence type="ECO:0000256" key="6">
    <source>
        <dbReference type="SAM" id="Phobius"/>
    </source>
</evidence>
<dbReference type="AlphaFoldDB" id="A0A1T4M0Z9"/>
<evidence type="ECO:0000313" key="8">
    <source>
        <dbReference type="EMBL" id="SJZ60591.1"/>
    </source>
</evidence>
<evidence type="ECO:0000256" key="5">
    <source>
        <dbReference type="ARBA" id="ARBA00023136"/>
    </source>
</evidence>
<feature type="transmembrane region" description="Helical" evidence="6">
    <location>
        <begin position="111"/>
        <end position="131"/>
    </location>
</feature>
<comment type="subcellular location">
    <subcellularLocation>
        <location evidence="1">Membrane</location>
        <topology evidence="1">Multi-pass membrane protein</topology>
    </subcellularLocation>
</comment>
<evidence type="ECO:0000256" key="1">
    <source>
        <dbReference type="ARBA" id="ARBA00004141"/>
    </source>
</evidence>
<keyword evidence="4 6" id="KW-1133">Transmembrane helix</keyword>
<keyword evidence="5 6" id="KW-0472">Membrane</keyword>
<reference evidence="8 9" key="1">
    <citation type="submission" date="2017-02" db="EMBL/GenBank/DDBJ databases">
        <authorList>
            <person name="Peterson S.W."/>
        </authorList>
    </citation>
    <scope>NUCLEOTIDE SEQUENCE [LARGE SCALE GENOMIC DNA]</scope>
    <source>
        <strain evidence="8 9">ATCC 43324</strain>
    </source>
</reference>
<keyword evidence="3 6" id="KW-0812">Transmembrane</keyword>
<dbReference type="GO" id="GO:0000271">
    <property type="term" value="P:polysaccharide biosynthetic process"/>
    <property type="evidence" value="ECO:0007669"/>
    <property type="project" value="InterPro"/>
</dbReference>
<sequence>MSDNKVIRRAYGKFRNLILYGIIGCCASGLDFLIYTVLITVAGCHYIFSNSISVLAGIATSFILNRNYNFKVKDNTKKRFFIFLTVGLCGMLLSNLILWMCIYHLEMNKIVSKICSIILVVCFQFLINKYVTFKPIKL</sequence>
<dbReference type="PANTHER" id="PTHR38459:SF1">
    <property type="entry name" value="PROPHAGE BACTOPRENOL-LINKED GLUCOSE TRANSLOCASE HOMOLOG"/>
    <property type="match status" value="1"/>
</dbReference>
<evidence type="ECO:0000259" key="7">
    <source>
        <dbReference type="Pfam" id="PF04138"/>
    </source>
</evidence>
<dbReference type="EMBL" id="FUXK01000005">
    <property type="protein sequence ID" value="SJZ60591.1"/>
    <property type="molecule type" value="Genomic_DNA"/>
</dbReference>
<feature type="transmembrane region" description="Helical" evidence="6">
    <location>
        <begin position="80"/>
        <end position="105"/>
    </location>
</feature>
<dbReference type="GeneID" id="95425751"/>
<dbReference type="InterPro" id="IPR051401">
    <property type="entry name" value="GtrA_CellWall_Glycosyl"/>
</dbReference>
<accession>A0A1T4M0Z9</accession>
<dbReference type="RefSeq" id="WP_004380105.1">
    <property type="nucleotide sequence ID" value="NZ_CAJPPD010000031.1"/>
</dbReference>
<dbReference type="GO" id="GO:0005886">
    <property type="term" value="C:plasma membrane"/>
    <property type="evidence" value="ECO:0007669"/>
    <property type="project" value="TreeGrafter"/>
</dbReference>
<proteinExistence type="inferred from homology"/>
<dbReference type="InterPro" id="IPR007267">
    <property type="entry name" value="GtrA_DPMS_TM"/>
</dbReference>
<dbReference type="Pfam" id="PF04138">
    <property type="entry name" value="GtrA_DPMS_TM"/>
    <property type="match status" value="1"/>
</dbReference>
<feature type="transmembrane region" description="Helical" evidence="6">
    <location>
        <begin position="47"/>
        <end position="68"/>
    </location>
</feature>
<dbReference type="PANTHER" id="PTHR38459">
    <property type="entry name" value="PROPHAGE BACTOPRENOL-LINKED GLUCOSE TRANSLOCASE HOMOLOG"/>
    <property type="match status" value="1"/>
</dbReference>
<evidence type="ECO:0000256" key="3">
    <source>
        <dbReference type="ARBA" id="ARBA00022692"/>
    </source>
</evidence>
<feature type="transmembrane region" description="Helical" evidence="6">
    <location>
        <begin position="17"/>
        <end position="41"/>
    </location>
</feature>
<organism evidence="8 9">
    <name type="scientific">Segatella oulorum</name>
    <dbReference type="NCBI Taxonomy" id="28136"/>
    <lineage>
        <taxon>Bacteria</taxon>
        <taxon>Pseudomonadati</taxon>
        <taxon>Bacteroidota</taxon>
        <taxon>Bacteroidia</taxon>
        <taxon>Bacteroidales</taxon>
        <taxon>Prevotellaceae</taxon>
        <taxon>Segatella</taxon>
    </lineage>
</organism>
<dbReference type="STRING" id="28136.SAMN02745202_00587"/>
<protein>
    <submittedName>
        <fullName evidence="8">Putative flippase GtrA (Transmembrane translocase of bactoprenol-linked glucose)</fullName>
    </submittedName>
</protein>
<comment type="similarity">
    <text evidence="2">Belongs to the GtrA family.</text>
</comment>
<evidence type="ECO:0000313" key="9">
    <source>
        <dbReference type="Proteomes" id="UP000190065"/>
    </source>
</evidence>
<evidence type="ECO:0000256" key="2">
    <source>
        <dbReference type="ARBA" id="ARBA00009399"/>
    </source>
</evidence>